<organism evidence="2 3">
    <name type="scientific">Actinia tenebrosa</name>
    <name type="common">Australian red waratah sea anemone</name>
    <dbReference type="NCBI Taxonomy" id="6105"/>
    <lineage>
        <taxon>Eukaryota</taxon>
        <taxon>Metazoa</taxon>
        <taxon>Cnidaria</taxon>
        <taxon>Anthozoa</taxon>
        <taxon>Hexacorallia</taxon>
        <taxon>Actiniaria</taxon>
        <taxon>Actiniidae</taxon>
        <taxon>Actinia</taxon>
    </lineage>
</organism>
<gene>
    <name evidence="3" type="primary">LOC116297976</name>
</gene>
<dbReference type="OrthoDB" id="5989713at2759"/>
<feature type="compositionally biased region" description="Basic and acidic residues" evidence="1">
    <location>
        <begin position="455"/>
        <end position="471"/>
    </location>
</feature>
<proteinExistence type="predicted"/>
<feature type="non-terminal residue" evidence="3">
    <location>
        <position position="518"/>
    </location>
</feature>
<evidence type="ECO:0000313" key="3">
    <source>
        <dbReference type="RefSeq" id="XP_031562157.1"/>
    </source>
</evidence>
<dbReference type="Proteomes" id="UP000515163">
    <property type="component" value="Unplaced"/>
</dbReference>
<feature type="region of interest" description="Disordered" evidence="1">
    <location>
        <begin position="158"/>
        <end position="253"/>
    </location>
</feature>
<feature type="compositionally biased region" description="Basic and acidic residues" evidence="1">
    <location>
        <begin position="98"/>
        <end position="107"/>
    </location>
</feature>
<protein>
    <submittedName>
        <fullName evidence="3">WD repeat-containing protein 44-like</fullName>
    </submittedName>
</protein>
<feature type="compositionally biased region" description="Polar residues" evidence="1">
    <location>
        <begin position="217"/>
        <end position="229"/>
    </location>
</feature>
<feature type="compositionally biased region" description="Polar residues" evidence="1">
    <location>
        <begin position="64"/>
        <end position="75"/>
    </location>
</feature>
<evidence type="ECO:0000313" key="2">
    <source>
        <dbReference type="Proteomes" id="UP000515163"/>
    </source>
</evidence>
<feature type="compositionally biased region" description="Basic and acidic residues" evidence="1">
    <location>
        <begin position="44"/>
        <end position="54"/>
    </location>
</feature>
<name>A0A6P8IAD6_ACTTE</name>
<dbReference type="RefSeq" id="XP_031562157.1">
    <property type="nucleotide sequence ID" value="XM_031706297.1"/>
</dbReference>
<accession>A0A6P8IAD6</accession>
<feature type="region of interest" description="Disordered" evidence="1">
    <location>
        <begin position="451"/>
        <end position="495"/>
    </location>
</feature>
<keyword evidence="2" id="KW-1185">Reference proteome</keyword>
<dbReference type="GeneID" id="116297976"/>
<dbReference type="InParanoid" id="A0A6P8IAD6"/>
<evidence type="ECO:0000256" key="1">
    <source>
        <dbReference type="SAM" id="MobiDB-lite"/>
    </source>
</evidence>
<dbReference type="KEGG" id="aten:116297976"/>
<feature type="compositionally biased region" description="Acidic residues" evidence="1">
    <location>
        <begin position="1"/>
        <end position="13"/>
    </location>
</feature>
<feature type="compositionally biased region" description="Basic and acidic residues" evidence="1">
    <location>
        <begin position="195"/>
        <end position="216"/>
    </location>
</feature>
<dbReference type="AlphaFoldDB" id="A0A6P8IAD6"/>
<reference evidence="3" key="1">
    <citation type="submission" date="2025-08" db="UniProtKB">
        <authorList>
            <consortium name="RefSeq"/>
        </authorList>
    </citation>
    <scope>IDENTIFICATION</scope>
</reference>
<feature type="region of interest" description="Disordered" evidence="1">
    <location>
        <begin position="1"/>
        <end position="128"/>
    </location>
</feature>
<sequence length="518" mass="56420">MQSDSDSEGEFFDAAESQNNSFDVGTLENTKKVTIQGKNINIKDGQHDKNETNKKQHSPGKLKPSTSSQEQSTIPGDSKSLDPKDENVFDSSLNNYEDSSKKDEPQERVQNVQKPRVRNLELNLEKNINETKLLEISSGATSLPLLSPVSQLIKEVVNDESLGSDVVESGNRKVAEVEAPAPVAPPRRKRKKKPEVKSLSEAADKVDDDTKHKESTTPENPSSPVSTPDSPKLDHFSSDPPLPPSEKTTSDLTTVTNTLEDADENDPAITLDYKSQEMKKVLEKASSTEVIHALTLDTRLKSHSVTSLGSSCNRSDSFASVSSVISNGQMNNISGSTASVGSTHSYQYSSGDKRGGLVRVRSASGRPLSDAEILEQVIVKNLDTGERIPLSLAEDRLPKGTNPLALHIMRLTSEFSSSNPKLNAIDHEDGVDVSSKVKKKSKKLKKFLGRTVNKMKADKKTKEAHAQKGEDSSSSEDEDGPTTPYIKIKSAHGKGPEEFEKLKLLQDLSGEHVGAIWT</sequence>